<name>A0A1D3CYE4_9EIME</name>
<dbReference type="Proteomes" id="UP000095192">
    <property type="component" value="Unassembled WGS sequence"/>
</dbReference>
<dbReference type="InParanoid" id="A0A1D3CYE4"/>
<dbReference type="AlphaFoldDB" id="A0A1D3CYE4"/>
<reference evidence="2 3" key="1">
    <citation type="journal article" date="2016" name="BMC Genomics">
        <title>Comparative genomics reveals Cyclospora cayetanensis possesses coccidia-like metabolism and invasion components but unique surface antigens.</title>
        <authorList>
            <person name="Liu S."/>
            <person name="Wang L."/>
            <person name="Zheng H."/>
            <person name="Xu Z."/>
            <person name="Roellig D.M."/>
            <person name="Li N."/>
            <person name="Frace M.A."/>
            <person name="Tang K."/>
            <person name="Arrowood M.J."/>
            <person name="Moss D.M."/>
            <person name="Zhang L."/>
            <person name="Feng Y."/>
            <person name="Xiao L."/>
        </authorList>
    </citation>
    <scope>NUCLEOTIDE SEQUENCE [LARGE SCALE GENOMIC DNA]</scope>
    <source>
        <strain evidence="2 3">CHN_HEN01</strain>
    </source>
</reference>
<evidence type="ECO:0000313" key="3">
    <source>
        <dbReference type="Proteomes" id="UP000095192"/>
    </source>
</evidence>
<dbReference type="VEuPathDB" id="ToxoDB:cyc_05743"/>
<accession>A0A1D3CYE4</accession>
<dbReference type="VEuPathDB" id="ToxoDB:LOC113147387"/>
<evidence type="ECO:0000313" key="2">
    <source>
        <dbReference type="EMBL" id="OEH76211.1"/>
    </source>
</evidence>
<feature type="region of interest" description="Disordered" evidence="1">
    <location>
        <begin position="1"/>
        <end position="56"/>
    </location>
</feature>
<sequence>MRRPHPRNLNLGPRHHVGFGAPGAPQSHMGPPEADHACWGPPRGAPTGEDTLGSGFSEYPLDASMGQNAEARGDVAHGSDAEGACCCGSNTCGCCRRSPNACVATCSAAGASACDCCSATADAQWPQVETFEDEGVDGIPPCGEEEGVPCDEGCCCDLEMEAANRGRSLPRCTTATTAAGPFRSRLDKEAFAAPYASAQKASVGCEFQTKAFCCSDTSPRSSSTPYQQEALPPCASAAQCLRLSACSRTALSRCPFM</sequence>
<gene>
    <name evidence="2" type="ORF">cyc_05743</name>
</gene>
<proteinExistence type="predicted"/>
<comment type="caution">
    <text evidence="2">The sequence shown here is derived from an EMBL/GenBank/DDBJ whole genome shotgun (WGS) entry which is preliminary data.</text>
</comment>
<protein>
    <submittedName>
        <fullName evidence="2">Uncharacterized protein</fullName>
    </submittedName>
</protein>
<evidence type="ECO:0000256" key="1">
    <source>
        <dbReference type="SAM" id="MobiDB-lite"/>
    </source>
</evidence>
<dbReference type="EMBL" id="JROU02001511">
    <property type="protein sequence ID" value="OEH76211.1"/>
    <property type="molecule type" value="Genomic_DNA"/>
</dbReference>
<keyword evidence="3" id="KW-1185">Reference proteome</keyword>
<organism evidence="2 3">
    <name type="scientific">Cyclospora cayetanensis</name>
    <dbReference type="NCBI Taxonomy" id="88456"/>
    <lineage>
        <taxon>Eukaryota</taxon>
        <taxon>Sar</taxon>
        <taxon>Alveolata</taxon>
        <taxon>Apicomplexa</taxon>
        <taxon>Conoidasida</taxon>
        <taxon>Coccidia</taxon>
        <taxon>Eucoccidiorida</taxon>
        <taxon>Eimeriorina</taxon>
        <taxon>Eimeriidae</taxon>
        <taxon>Cyclospora</taxon>
    </lineage>
</organism>